<gene>
    <name evidence="2" type="ORF">ATZ36_14470</name>
</gene>
<name>A0A1E5ILZ9_ENDTX</name>
<reference evidence="2 3" key="1">
    <citation type="submission" date="2015-11" db="EMBL/GenBank/DDBJ databases">
        <title>Evidence for parallel genomic evolution in an endosymbiosis of termite gut flagellates.</title>
        <authorList>
            <person name="Zheng H."/>
        </authorList>
    </citation>
    <scope>NUCLEOTIDE SEQUENCE [LARGE SCALE GENOMIC DNA]</scope>
    <source>
        <strain evidence="2 3">CET450</strain>
    </source>
</reference>
<evidence type="ECO:0000256" key="1">
    <source>
        <dbReference type="SAM" id="MobiDB-lite"/>
    </source>
</evidence>
<protein>
    <submittedName>
        <fullName evidence="2">Uncharacterized protein</fullName>
    </submittedName>
</protein>
<dbReference type="EMBL" id="LNVX01000213">
    <property type="protein sequence ID" value="OEG71469.1"/>
    <property type="molecule type" value="Genomic_DNA"/>
</dbReference>
<dbReference type="Proteomes" id="UP000095237">
    <property type="component" value="Unassembled WGS sequence"/>
</dbReference>
<accession>A0A1E5ILZ9</accession>
<proteinExistence type="predicted"/>
<comment type="caution">
    <text evidence="2">The sequence shown here is derived from an EMBL/GenBank/DDBJ whole genome shotgun (WGS) entry which is preliminary data.</text>
</comment>
<sequence>MLKKPKELEILEGFGNDDMEKRESLPKQQQEEVAEVPPTQKHRRSPSGDIKAIEDGECPRSLFKKQLN</sequence>
<organism evidence="2 3">
    <name type="scientific">Endomicrobium trichonymphae</name>
    <dbReference type="NCBI Taxonomy" id="1408204"/>
    <lineage>
        <taxon>Bacteria</taxon>
        <taxon>Pseudomonadati</taxon>
        <taxon>Elusimicrobiota</taxon>
        <taxon>Endomicrobiia</taxon>
        <taxon>Endomicrobiales</taxon>
        <taxon>Endomicrobiaceae</taxon>
        <taxon>Candidatus Endomicrobiellum</taxon>
    </lineage>
</organism>
<evidence type="ECO:0000313" key="2">
    <source>
        <dbReference type="EMBL" id="OEG71469.1"/>
    </source>
</evidence>
<keyword evidence="3" id="KW-1185">Reference proteome</keyword>
<evidence type="ECO:0000313" key="3">
    <source>
        <dbReference type="Proteomes" id="UP000095237"/>
    </source>
</evidence>
<dbReference type="AlphaFoldDB" id="A0A1E5ILZ9"/>
<feature type="region of interest" description="Disordered" evidence="1">
    <location>
        <begin position="1"/>
        <end position="68"/>
    </location>
</feature>